<evidence type="ECO:0000256" key="1">
    <source>
        <dbReference type="SAM" id="MobiDB-lite"/>
    </source>
</evidence>
<gene>
    <name evidence="2" type="ORF">E2C01_088654</name>
</gene>
<dbReference type="AlphaFoldDB" id="A0A5B7JBB8"/>
<organism evidence="2 3">
    <name type="scientific">Portunus trituberculatus</name>
    <name type="common">Swimming crab</name>
    <name type="synonym">Neptunus trituberculatus</name>
    <dbReference type="NCBI Taxonomy" id="210409"/>
    <lineage>
        <taxon>Eukaryota</taxon>
        <taxon>Metazoa</taxon>
        <taxon>Ecdysozoa</taxon>
        <taxon>Arthropoda</taxon>
        <taxon>Crustacea</taxon>
        <taxon>Multicrustacea</taxon>
        <taxon>Malacostraca</taxon>
        <taxon>Eumalacostraca</taxon>
        <taxon>Eucarida</taxon>
        <taxon>Decapoda</taxon>
        <taxon>Pleocyemata</taxon>
        <taxon>Brachyura</taxon>
        <taxon>Eubrachyura</taxon>
        <taxon>Portunoidea</taxon>
        <taxon>Portunidae</taxon>
        <taxon>Portuninae</taxon>
        <taxon>Portunus</taxon>
    </lineage>
</organism>
<sequence>MTFFNPRLSTFLVPSANFPTLVTFPSPSACTTITNITTSSSLSPSSLQLLFQCFELVTHLSYFSTLIQRLDVAVEQRGFPCCFLEHEVTPCDPESQSQETERRWENNAGSGEMGRGSMHSIEAQKFLGPQSDPLNR</sequence>
<comment type="caution">
    <text evidence="2">The sequence shown here is derived from an EMBL/GenBank/DDBJ whole genome shotgun (WGS) entry which is preliminary data.</text>
</comment>
<accession>A0A5B7JBB8</accession>
<dbReference type="Proteomes" id="UP000324222">
    <property type="component" value="Unassembled WGS sequence"/>
</dbReference>
<dbReference type="EMBL" id="VSRR010095137">
    <property type="protein sequence ID" value="MPC93522.1"/>
    <property type="molecule type" value="Genomic_DNA"/>
</dbReference>
<name>A0A5B7JBB8_PORTR</name>
<keyword evidence="3" id="KW-1185">Reference proteome</keyword>
<evidence type="ECO:0000313" key="3">
    <source>
        <dbReference type="Proteomes" id="UP000324222"/>
    </source>
</evidence>
<proteinExistence type="predicted"/>
<evidence type="ECO:0000313" key="2">
    <source>
        <dbReference type="EMBL" id="MPC93522.1"/>
    </source>
</evidence>
<feature type="region of interest" description="Disordered" evidence="1">
    <location>
        <begin position="90"/>
        <end position="136"/>
    </location>
</feature>
<reference evidence="2 3" key="1">
    <citation type="submission" date="2019-05" db="EMBL/GenBank/DDBJ databases">
        <title>Another draft genome of Portunus trituberculatus and its Hox gene families provides insights of decapod evolution.</title>
        <authorList>
            <person name="Jeong J.-H."/>
            <person name="Song I."/>
            <person name="Kim S."/>
            <person name="Choi T."/>
            <person name="Kim D."/>
            <person name="Ryu S."/>
            <person name="Kim W."/>
        </authorList>
    </citation>
    <scope>NUCLEOTIDE SEQUENCE [LARGE SCALE GENOMIC DNA]</scope>
    <source>
        <tissue evidence="2">Muscle</tissue>
    </source>
</reference>
<protein>
    <submittedName>
        <fullName evidence="2">Uncharacterized protein</fullName>
    </submittedName>
</protein>